<dbReference type="Proteomes" id="UP000006591">
    <property type="component" value="Chromosome 5"/>
</dbReference>
<sequence length="166" mass="17942">MPPAAPPQNMATPSSRGAAHWYLPPRGDRWAALSVAMLPGTADIAAGRLDSISAMPDVGQSTSPDPCPQNPRATIFVSSSQPIKLPLYQLPCRPKLRFSICRSGLFPNSLYLPPLSSDVKHKGTCLVADVAVPQPLELCTHLSLSSCFAGRRRQDEVVKKKRGKEK</sequence>
<proteinExistence type="predicted"/>
<dbReference type="Gramene" id="ONIVA05G19440.1">
    <property type="protein sequence ID" value="ONIVA05G19440.1"/>
    <property type="gene ID" value="ONIVA05G19440"/>
</dbReference>
<accession>A0A0E0HFB3</accession>
<dbReference type="AlphaFoldDB" id="A0A0E0HFB3"/>
<reference evidence="1" key="1">
    <citation type="submission" date="2015-04" db="UniProtKB">
        <authorList>
            <consortium name="EnsemblPlants"/>
        </authorList>
    </citation>
    <scope>IDENTIFICATION</scope>
    <source>
        <strain evidence="1">SL10</strain>
    </source>
</reference>
<protein>
    <submittedName>
        <fullName evidence="1">Uncharacterized protein</fullName>
    </submittedName>
</protein>
<dbReference type="HOGENOM" id="CLU_1605334_0_0_1"/>
<name>A0A0E0HFB3_ORYNI</name>
<evidence type="ECO:0000313" key="2">
    <source>
        <dbReference type="Proteomes" id="UP000006591"/>
    </source>
</evidence>
<organism evidence="1">
    <name type="scientific">Oryza nivara</name>
    <name type="common">Indian wild rice</name>
    <name type="synonym">Oryza sativa f. spontanea</name>
    <dbReference type="NCBI Taxonomy" id="4536"/>
    <lineage>
        <taxon>Eukaryota</taxon>
        <taxon>Viridiplantae</taxon>
        <taxon>Streptophyta</taxon>
        <taxon>Embryophyta</taxon>
        <taxon>Tracheophyta</taxon>
        <taxon>Spermatophyta</taxon>
        <taxon>Magnoliopsida</taxon>
        <taxon>Liliopsida</taxon>
        <taxon>Poales</taxon>
        <taxon>Poaceae</taxon>
        <taxon>BOP clade</taxon>
        <taxon>Oryzoideae</taxon>
        <taxon>Oryzeae</taxon>
        <taxon>Oryzinae</taxon>
        <taxon>Oryza</taxon>
    </lineage>
</organism>
<evidence type="ECO:0000313" key="1">
    <source>
        <dbReference type="EnsemblPlants" id="ONIVA05G19440.1"/>
    </source>
</evidence>
<keyword evidence="2" id="KW-1185">Reference proteome</keyword>
<reference evidence="1" key="2">
    <citation type="submission" date="2018-04" db="EMBL/GenBank/DDBJ databases">
        <title>OnivRS2 (Oryza nivara Reference Sequence Version 2).</title>
        <authorList>
            <person name="Zhang J."/>
            <person name="Kudrna D."/>
            <person name="Lee S."/>
            <person name="Talag J."/>
            <person name="Rajasekar S."/>
            <person name="Welchert J."/>
            <person name="Hsing Y.-I."/>
            <person name="Wing R.A."/>
        </authorList>
    </citation>
    <scope>NUCLEOTIDE SEQUENCE [LARGE SCALE GENOMIC DNA]</scope>
    <source>
        <strain evidence="1">SL10</strain>
    </source>
</reference>
<dbReference type="EnsemblPlants" id="ONIVA05G19440.1">
    <property type="protein sequence ID" value="ONIVA05G19440.1"/>
    <property type="gene ID" value="ONIVA05G19440"/>
</dbReference>